<feature type="transmembrane region" description="Helical" evidence="2">
    <location>
        <begin position="27"/>
        <end position="47"/>
    </location>
</feature>
<dbReference type="InterPro" id="IPR002931">
    <property type="entry name" value="Transglutaminase-like"/>
</dbReference>
<dbReference type="Pfam" id="PF13559">
    <property type="entry name" value="DUF4129"/>
    <property type="match status" value="1"/>
</dbReference>
<dbReference type="HOGENOM" id="CLU_012397_0_0_0"/>
<dbReference type="Gene3D" id="3.10.620.30">
    <property type="match status" value="1"/>
</dbReference>
<dbReference type="SUPFAM" id="SSF54001">
    <property type="entry name" value="Cysteine proteinases"/>
    <property type="match status" value="1"/>
</dbReference>
<dbReference type="InterPro" id="IPR038765">
    <property type="entry name" value="Papain-like_cys_pep_sf"/>
</dbReference>
<name>A0A0A7KM46_9DEIO</name>
<dbReference type="AlphaFoldDB" id="A0A0A7KM46"/>
<dbReference type="PANTHER" id="PTHR42736:SF1">
    <property type="entry name" value="PROTEIN-GLUTAMINE GAMMA-GLUTAMYLTRANSFERASE"/>
    <property type="match status" value="1"/>
</dbReference>
<proteinExistence type="predicted"/>
<evidence type="ECO:0000256" key="2">
    <source>
        <dbReference type="SAM" id="Phobius"/>
    </source>
</evidence>
<protein>
    <submittedName>
        <fullName evidence="4">Transglutaminase</fullName>
    </submittedName>
</protein>
<feature type="region of interest" description="Disordered" evidence="1">
    <location>
        <begin position="176"/>
        <end position="198"/>
    </location>
</feature>
<dbReference type="Proteomes" id="UP000030634">
    <property type="component" value="Chromosome"/>
</dbReference>
<dbReference type="SMART" id="SM00460">
    <property type="entry name" value="TGc"/>
    <property type="match status" value="1"/>
</dbReference>
<evidence type="ECO:0000259" key="3">
    <source>
        <dbReference type="SMART" id="SM00460"/>
    </source>
</evidence>
<evidence type="ECO:0000256" key="1">
    <source>
        <dbReference type="SAM" id="MobiDB-lite"/>
    </source>
</evidence>
<feature type="domain" description="Transglutaminase-like" evidence="3">
    <location>
        <begin position="717"/>
        <end position="788"/>
    </location>
</feature>
<gene>
    <name evidence="4" type="ORF">QR90_12230</name>
</gene>
<dbReference type="EMBL" id="CP010028">
    <property type="protein sequence ID" value="AIZ45673.1"/>
    <property type="molecule type" value="Genomic_DNA"/>
</dbReference>
<reference evidence="5" key="1">
    <citation type="submission" date="2014-11" db="EMBL/GenBank/DDBJ databases">
        <title>Hymenobacter sp. DG25B genome submission.</title>
        <authorList>
            <person name="Jung H.-Y."/>
            <person name="Kim M.K."/>
            <person name="Srinivasan S."/>
            <person name="Lim S."/>
        </authorList>
    </citation>
    <scope>NUCLEOTIDE SEQUENCE [LARGE SCALE GENOMIC DNA]</scope>
    <source>
        <strain evidence="5">DY59</strain>
    </source>
</reference>
<feature type="transmembrane region" description="Helical" evidence="2">
    <location>
        <begin position="484"/>
        <end position="501"/>
    </location>
</feature>
<feature type="region of interest" description="Disordered" evidence="1">
    <location>
        <begin position="1"/>
        <end position="20"/>
    </location>
</feature>
<keyword evidence="2" id="KW-0812">Transmembrane</keyword>
<organism evidence="4 5">
    <name type="scientific">Deinococcus radiopugnans</name>
    <dbReference type="NCBI Taxonomy" id="57497"/>
    <lineage>
        <taxon>Bacteria</taxon>
        <taxon>Thermotogati</taxon>
        <taxon>Deinococcota</taxon>
        <taxon>Deinococci</taxon>
        <taxon>Deinococcales</taxon>
        <taxon>Deinococcaceae</taxon>
        <taxon>Deinococcus</taxon>
    </lineage>
</organism>
<feature type="transmembrane region" description="Helical" evidence="2">
    <location>
        <begin position="445"/>
        <end position="464"/>
    </location>
</feature>
<dbReference type="InterPro" id="IPR052901">
    <property type="entry name" value="Bact_TGase-like"/>
</dbReference>
<dbReference type="InterPro" id="IPR025403">
    <property type="entry name" value="TgpA-like_C"/>
</dbReference>
<dbReference type="KEGG" id="dsw:QR90_12230"/>
<sequence>MTTHHAGNPDRPGSSAQRTPRLTPTRFGLAFLLLVTLTLVGCINYGLSLGYGLTFLLGGVWVMASTGVARAARQIRLDLSAPTGASAGGEAVFTLSVTSTVAGAVTVILHSSAGDTRTVTLRVSAGEVRTLAVPFPARTRGPLTVTPRGAAALDFLGLWAASLAAPAPVTVNVAPAPEGSAPPAPSRTVPGQGDGHARTRGDEEFAGLRPYTPGDSPRQISWRHVARTGTLLTRETDAAQGQVRLLDWADTAGETEARLSRLAAWVEEMDRAGLPFSLRLPGTALAGGRGEAQRLAALKLLAGVAPCPAATPPARLRLRAATDADALRATLLALAFTLAPGVLRQPLWDSALVAGLLVYGAVRTRGKRPSLPTWALGVVAGLAAVGLNATYGTLLGREAGTALLGLLVALKTAESHGRRDGHLLVLLGLFIASTHFFHGQGPLTALHAVLSAALLLAAASRWTAPTRTDREEEADLPSTLIRSGGLLALAAPLALTLFVLFPRPESPLWQLPVQGGASTGLSNEIRAGEYSNLAQNRAVAFRADFTGALPSPDERYWRGPVYEAYDGQSWKQVRIGGPSPSVEPLASATAWNYTLTLEPSGNPWLLALDAPLEVPQGTVLTTAFQAVTLRPVNARRRVTLESRPARLGVSENPQRLQFDLSLPTGQSPRAAALGESWRGLPPQGRIEAGLDYLRRGGFSYTLSPPLLPAQDRVDAFLFGTRQGFCEHYAQSFVFLMRAAGLPARIVGGYLGGEQNPDGGYLIVRQQDAHAWAEVWVGGQGWQRVDPTAVVAPARVNAGLSTALTRPQAGAAAPPTSLGRLGLRLDAWQNRWNDLVVGYDGGQQQALLARAGLGGVGTVPYLAVLPLLIVLALLPARWWWRRAARPRDPAVRALHDLTVRLGLPRRPGETPSAYAARAAAAHPHLAPALDEVVRAYHAARYAPDAPAEALKRLAAAVRRIRR</sequence>
<keyword evidence="2" id="KW-1133">Transmembrane helix</keyword>
<feature type="transmembrane region" description="Helical" evidence="2">
    <location>
        <begin position="371"/>
        <end position="388"/>
    </location>
</feature>
<dbReference type="STRING" id="1182571.QR90_12230"/>
<accession>A0A0A7KM46</accession>
<dbReference type="Pfam" id="PF01841">
    <property type="entry name" value="Transglut_core"/>
    <property type="match status" value="1"/>
</dbReference>
<keyword evidence="2" id="KW-0472">Membrane</keyword>
<evidence type="ECO:0000313" key="4">
    <source>
        <dbReference type="EMBL" id="AIZ45673.1"/>
    </source>
</evidence>
<dbReference type="InterPro" id="IPR021878">
    <property type="entry name" value="TgpA_N"/>
</dbReference>
<dbReference type="PANTHER" id="PTHR42736">
    <property type="entry name" value="PROTEIN-GLUTAMINE GAMMA-GLUTAMYLTRANSFERASE"/>
    <property type="match status" value="1"/>
</dbReference>
<feature type="transmembrane region" description="Helical" evidence="2">
    <location>
        <begin position="858"/>
        <end position="879"/>
    </location>
</feature>
<dbReference type="Pfam" id="PF11992">
    <property type="entry name" value="TgpA_N"/>
    <property type="match status" value="1"/>
</dbReference>
<evidence type="ECO:0000313" key="5">
    <source>
        <dbReference type="Proteomes" id="UP000030634"/>
    </source>
</evidence>
<dbReference type="RefSeq" id="WP_039684895.1">
    <property type="nucleotide sequence ID" value="NZ_CP010028.1"/>
</dbReference>